<evidence type="ECO:0000256" key="7">
    <source>
        <dbReference type="SAM" id="Phobius"/>
    </source>
</evidence>
<dbReference type="Pfam" id="PF00005">
    <property type="entry name" value="ABC_tran"/>
    <property type="match status" value="1"/>
</dbReference>
<dbReference type="Gene3D" id="1.20.1560.10">
    <property type="entry name" value="ABC transporter type 1, transmembrane domain"/>
    <property type="match status" value="1"/>
</dbReference>
<dbReference type="PROSITE" id="PS50990">
    <property type="entry name" value="PEPTIDASE_C39"/>
    <property type="match status" value="1"/>
</dbReference>
<protein>
    <submittedName>
        <fullName evidence="11">Peptidase domain-containing ABC transporter</fullName>
    </submittedName>
</protein>
<dbReference type="CDD" id="cd18567">
    <property type="entry name" value="ABC_6TM_CvaB_RaxB_like"/>
    <property type="match status" value="1"/>
</dbReference>
<evidence type="ECO:0000256" key="1">
    <source>
        <dbReference type="ARBA" id="ARBA00004651"/>
    </source>
</evidence>
<reference evidence="11 12" key="1">
    <citation type="submission" date="2023-10" db="EMBL/GenBank/DDBJ databases">
        <title>Genome analysis of psychrotrophic aerobic bacterium Aeromonas allosaccharophila BIM B-1809 isolated from infected fish.</title>
        <authorList>
            <person name="Leanovich S.I."/>
            <person name="Sidarenka A.V."/>
            <person name="Akhremchuk A.E."/>
            <person name="Sikolenko M.A."/>
            <person name="Valentovich L.N."/>
        </authorList>
    </citation>
    <scope>NUCLEOTIDE SEQUENCE [LARGE SCALE GENOMIC DNA]</scope>
    <source>
        <strain evidence="11 12">BIM B-1809</strain>
    </source>
</reference>
<evidence type="ECO:0000256" key="5">
    <source>
        <dbReference type="ARBA" id="ARBA00022989"/>
    </source>
</evidence>
<dbReference type="Proteomes" id="UP001302667">
    <property type="component" value="Chromosome"/>
</dbReference>
<comment type="subcellular location">
    <subcellularLocation>
        <location evidence="1">Cell membrane</location>
        <topology evidence="1">Multi-pass membrane protein</topology>
    </subcellularLocation>
</comment>
<dbReference type="Pfam" id="PF00664">
    <property type="entry name" value="ABC_membrane"/>
    <property type="match status" value="1"/>
</dbReference>
<dbReference type="PROSITE" id="PS50893">
    <property type="entry name" value="ABC_TRANSPORTER_2"/>
    <property type="match status" value="1"/>
</dbReference>
<dbReference type="SUPFAM" id="SSF52540">
    <property type="entry name" value="P-loop containing nucleoside triphosphate hydrolases"/>
    <property type="match status" value="1"/>
</dbReference>
<feature type="transmembrane region" description="Helical" evidence="7">
    <location>
        <begin position="166"/>
        <end position="190"/>
    </location>
</feature>
<organism evidence="11 12">
    <name type="scientific">Aeromonas allosaccharophila</name>
    <dbReference type="NCBI Taxonomy" id="656"/>
    <lineage>
        <taxon>Bacteria</taxon>
        <taxon>Pseudomonadati</taxon>
        <taxon>Pseudomonadota</taxon>
        <taxon>Gammaproteobacteria</taxon>
        <taxon>Aeromonadales</taxon>
        <taxon>Aeromonadaceae</taxon>
        <taxon>Aeromonas</taxon>
    </lineage>
</organism>
<feature type="domain" description="ABC transporter" evidence="8">
    <location>
        <begin position="481"/>
        <end position="687"/>
    </location>
</feature>
<dbReference type="Gene3D" id="3.90.70.10">
    <property type="entry name" value="Cysteine proteinases"/>
    <property type="match status" value="1"/>
</dbReference>
<evidence type="ECO:0000256" key="4">
    <source>
        <dbReference type="ARBA" id="ARBA00022840"/>
    </source>
</evidence>
<feature type="domain" description="ABC transmembrane type-1" evidence="9">
    <location>
        <begin position="169"/>
        <end position="448"/>
    </location>
</feature>
<dbReference type="SUPFAM" id="SSF90123">
    <property type="entry name" value="ABC transporter transmembrane region"/>
    <property type="match status" value="1"/>
</dbReference>
<name>A0ABZ0FCU4_9GAMM</name>
<feature type="transmembrane region" description="Helical" evidence="7">
    <location>
        <begin position="280"/>
        <end position="301"/>
    </location>
</feature>
<dbReference type="InterPro" id="IPR036640">
    <property type="entry name" value="ABC1_TM_sf"/>
</dbReference>
<feature type="domain" description="Peptidase C39" evidence="10">
    <location>
        <begin position="16"/>
        <end position="135"/>
    </location>
</feature>
<keyword evidence="5 7" id="KW-1133">Transmembrane helix</keyword>
<evidence type="ECO:0000313" key="12">
    <source>
        <dbReference type="Proteomes" id="UP001302667"/>
    </source>
</evidence>
<dbReference type="InterPro" id="IPR003593">
    <property type="entry name" value="AAA+_ATPase"/>
</dbReference>
<keyword evidence="2 7" id="KW-0812">Transmembrane</keyword>
<feature type="transmembrane region" description="Helical" evidence="7">
    <location>
        <begin position="307"/>
        <end position="327"/>
    </location>
</feature>
<keyword evidence="12" id="KW-1185">Reference proteome</keyword>
<dbReference type="PANTHER" id="PTHR24221:SF606">
    <property type="entry name" value="COLICIN V SECRETION-PROCESSING ATP-BINDING PROTEIN"/>
    <property type="match status" value="1"/>
</dbReference>
<keyword evidence="4" id="KW-0067">ATP-binding</keyword>
<dbReference type="InterPro" id="IPR039421">
    <property type="entry name" value="Type_1_exporter"/>
</dbReference>
<dbReference type="InterPro" id="IPR017871">
    <property type="entry name" value="ABC_transporter-like_CS"/>
</dbReference>
<gene>
    <name evidence="11" type="ORF">RY972_04875</name>
</gene>
<dbReference type="InterPro" id="IPR011527">
    <property type="entry name" value="ABC1_TM_dom"/>
</dbReference>
<accession>A0ABZ0FCU4</accession>
<evidence type="ECO:0000259" key="10">
    <source>
        <dbReference type="PROSITE" id="PS50990"/>
    </source>
</evidence>
<feature type="transmembrane region" description="Helical" evidence="7">
    <location>
        <begin position="391"/>
        <end position="413"/>
    </location>
</feature>
<evidence type="ECO:0000256" key="3">
    <source>
        <dbReference type="ARBA" id="ARBA00022741"/>
    </source>
</evidence>
<dbReference type="RefSeq" id="WP_317103548.1">
    <property type="nucleotide sequence ID" value="NZ_CP136584.1"/>
</dbReference>
<dbReference type="Gene3D" id="3.40.50.300">
    <property type="entry name" value="P-loop containing nucleotide triphosphate hydrolases"/>
    <property type="match status" value="1"/>
</dbReference>
<dbReference type="SMART" id="SM00382">
    <property type="entry name" value="AAA"/>
    <property type="match status" value="1"/>
</dbReference>
<dbReference type="InterPro" id="IPR027417">
    <property type="entry name" value="P-loop_NTPase"/>
</dbReference>
<dbReference type="EMBL" id="CP136584">
    <property type="protein sequence ID" value="WOE67422.1"/>
    <property type="molecule type" value="Genomic_DNA"/>
</dbReference>
<dbReference type="PROSITE" id="PS00211">
    <property type="entry name" value="ABC_TRANSPORTER_1"/>
    <property type="match status" value="1"/>
</dbReference>
<dbReference type="InterPro" id="IPR005074">
    <property type="entry name" value="Peptidase_C39"/>
</dbReference>
<evidence type="ECO:0000313" key="11">
    <source>
        <dbReference type="EMBL" id="WOE67422.1"/>
    </source>
</evidence>
<dbReference type="Pfam" id="PF03412">
    <property type="entry name" value="Peptidase_C39"/>
    <property type="match status" value="1"/>
</dbReference>
<evidence type="ECO:0000256" key="6">
    <source>
        <dbReference type="ARBA" id="ARBA00023136"/>
    </source>
</evidence>
<keyword evidence="3" id="KW-0547">Nucleotide-binding</keyword>
<dbReference type="PROSITE" id="PS50929">
    <property type="entry name" value="ABC_TM1F"/>
    <property type="match status" value="1"/>
</dbReference>
<keyword evidence="6 7" id="KW-0472">Membrane</keyword>
<evidence type="ECO:0000259" key="9">
    <source>
        <dbReference type="PROSITE" id="PS50929"/>
    </source>
</evidence>
<proteinExistence type="predicted"/>
<evidence type="ECO:0000256" key="2">
    <source>
        <dbReference type="ARBA" id="ARBA00022692"/>
    </source>
</evidence>
<feature type="transmembrane region" description="Helical" evidence="7">
    <location>
        <begin position="202"/>
        <end position="223"/>
    </location>
</feature>
<sequence length="687" mass="77856">MDFSFFEKKKLPVIYQSESSECGLAALAMIANFYGHEVDLVSLRMRYDSHSMGSRLADLIQVATDLHLHSRAVKVELDEVKDLKTPCILHWNLNHFVVLERVQKNSFIIHDPAIGKCTVSHSIMNRSFTGVALELSPAKLFERLNLSSKIKLTDVIKWLPDIRGSILKIIFMSMLIELVSIISPLYMQFIVDGVLINSDRELLITIIISSFFILFMNAIVMSVRSWSTLILSTSINLSWLKGTFHHLLSLPITFFEKRQIGDIASRFGSMSSIQQTLTSYFIESFLDGIMAIGTFILMFLYSPKLAFISVGALLIYTVLRFIWYSYLKSITEEQLVIGAKEDSYFIETLRGIQSIKLFRRVAERESAWMNLLVEQTNIGVKLEKFSIIYKIVNAMTTGVSQSLILWFGATLVMDNKMSIGMYMAFIAYSTQFSDRMSSLIDNFISLKMIRLHLDRLSDIILTKPETLKVEHTDKINAPFTIEFKNVYFTYSKDLPWVIENLSFKIEHGEIVALTGPSGSGKSTVLKLILGFYHPQKGEVLICGISTKSMNMNSFRKIISCVMQDDILFNGTIYDNIAFMDSTPNNERAMKSAELACIDEKIRSLPMGYNTAIGEIGCFLSGGQQQRLILARALYKSPNILLLDEATSSLDSDTEYKINNVINKLELTTLLIAHRKETIESAQRVISL</sequence>
<dbReference type="PANTHER" id="PTHR24221">
    <property type="entry name" value="ATP-BINDING CASSETTE SUB-FAMILY B"/>
    <property type="match status" value="1"/>
</dbReference>
<evidence type="ECO:0000259" key="8">
    <source>
        <dbReference type="PROSITE" id="PS50893"/>
    </source>
</evidence>
<dbReference type="InterPro" id="IPR003439">
    <property type="entry name" value="ABC_transporter-like_ATP-bd"/>
</dbReference>